<keyword evidence="2" id="KW-1185">Reference proteome</keyword>
<protein>
    <submittedName>
        <fullName evidence="1">Uncharacterized protein</fullName>
    </submittedName>
</protein>
<dbReference type="EMBL" id="PKPP01001826">
    <property type="protein sequence ID" value="PWA79662.1"/>
    <property type="molecule type" value="Genomic_DNA"/>
</dbReference>
<dbReference type="Proteomes" id="UP000245207">
    <property type="component" value="Unassembled WGS sequence"/>
</dbReference>
<reference evidence="1 2" key="1">
    <citation type="journal article" date="2018" name="Mol. Plant">
        <title>The genome of Artemisia annua provides insight into the evolution of Asteraceae family and artemisinin biosynthesis.</title>
        <authorList>
            <person name="Shen Q."/>
            <person name="Zhang L."/>
            <person name="Liao Z."/>
            <person name="Wang S."/>
            <person name="Yan T."/>
            <person name="Shi P."/>
            <person name="Liu M."/>
            <person name="Fu X."/>
            <person name="Pan Q."/>
            <person name="Wang Y."/>
            <person name="Lv Z."/>
            <person name="Lu X."/>
            <person name="Zhang F."/>
            <person name="Jiang W."/>
            <person name="Ma Y."/>
            <person name="Chen M."/>
            <person name="Hao X."/>
            <person name="Li L."/>
            <person name="Tang Y."/>
            <person name="Lv G."/>
            <person name="Zhou Y."/>
            <person name="Sun X."/>
            <person name="Brodelius P.E."/>
            <person name="Rose J.K.C."/>
            <person name="Tang K."/>
        </authorList>
    </citation>
    <scope>NUCLEOTIDE SEQUENCE [LARGE SCALE GENOMIC DNA]</scope>
    <source>
        <strain evidence="2">cv. Huhao1</strain>
        <tissue evidence="1">Leaf</tissue>
    </source>
</reference>
<sequence>MDILNAFYNSPFRILTRERRKLFEDFKPCKKRLHVAVKTIKKIIIDDDDEESQCSGSNDPVYDVIYLDEEDEVESISMRYNDVTCDELSKAIIIPQLPKIVEKRRFDEETEKQKRRKQWLIKWINHFTK</sequence>
<gene>
    <name evidence="1" type="ORF">CTI12_AA204190</name>
</gene>
<proteinExistence type="predicted"/>
<name>A0A2U1P1P8_ARTAN</name>
<organism evidence="1 2">
    <name type="scientific">Artemisia annua</name>
    <name type="common">Sweet wormwood</name>
    <dbReference type="NCBI Taxonomy" id="35608"/>
    <lineage>
        <taxon>Eukaryota</taxon>
        <taxon>Viridiplantae</taxon>
        <taxon>Streptophyta</taxon>
        <taxon>Embryophyta</taxon>
        <taxon>Tracheophyta</taxon>
        <taxon>Spermatophyta</taxon>
        <taxon>Magnoliopsida</taxon>
        <taxon>eudicotyledons</taxon>
        <taxon>Gunneridae</taxon>
        <taxon>Pentapetalae</taxon>
        <taxon>asterids</taxon>
        <taxon>campanulids</taxon>
        <taxon>Asterales</taxon>
        <taxon>Asteraceae</taxon>
        <taxon>Asteroideae</taxon>
        <taxon>Anthemideae</taxon>
        <taxon>Artemisiinae</taxon>
        <taxon>Artemisia</taxon>
    </lineage>
</organism>
<evidence type="ECO:0000313" key="1">
    <source>
        <dbReference type="EMBL" id="PWA79662.1"/>
    </source>
</evidence>
<dbReference type="AlphaFoldDB" id="A0A2U1P1P8"/>
<evidence type="ECO:0000313" key="2">
    <source>
        <dbReference type="Proteomes" id="UP000245207"/>
    </source>
</evidence>
<comment type="caution">
    <text evidence="1">The sequence shown here is derived from an EMBL/GenBank/DDBJ whole genome shotgun (WGS) entry which is preliminary data.</text>
</comment>
<accession>A0A2U1P1P8</accession>